<organism evidence="2 3">
    <name type="scientific">Alicyclobacillus fodiniaquatilis</name>
    <dbReference type="NCBI Taxonomy" id="1661150"/>
    <lineage>
        <taxon>Bacteria</taxon>
        <taxon>Bacillati</taxon>
        <taxon>Bacillota</taxon>
        <taxon>Bacilli</taxon>
        <taxon>Bacillales</taxon>
        <taxon>Alicyclobacillaceae</taxon>
        <taxon>Alicyclobacillus</taxon>
    </lineage>
</organism>
<dbReference type="Proteomes" id="UP001597079">
    <property type="component" value="Unassembled WGS sequence"/>
</dbReference>
<keyword evidence="3" id="KW-1185">Reference proteome</keyword>
<proteinExistence type="predicted"/>
<gene>
    <name evidence="2" type="ORF">ACFSB2_08885</name>
</gene>
<reference evidence="3" key="1">
    <citation type="journal article" date="2019" name="Int. J. Syst. Evol. Microbiol.">
        <title>The Global Catalogue of Microorganisms (GCM) 10K type strain sequencing project: providing services to taxonomists for standard genome sequencing and annotation.</title>
        <authorList>
            <consortium name="The Broad Institute Genomics Platform"/>
            <consortium name="The Broad Institute Genome Sequencing Center for Infectious Disease"/>
            <person name="Wu L."/>
            <person name="Ma J."/>
        </authorList>
    </citation>
    <scope>NUCLEOTIDE SEQUENCE [LARGE SCALE GENOMIC DNA]</scope>
    <source>
        <strain evidence="3">CGMCC 1.12286</strain>
    </source>
</reference>
<feature type="region of interest" description="Disordered" evidence="1">
    <location>
        <begin position="329"/>
        <end position="359"/>
    </location>
</feature>
<comment type="caution">
    <text evidence="2">The sequence shown here is derived from an EMBL/GenBank/DDBJ whole genome shotgun (WGS) entry which is preliminary data.</text>
</comment>
<evidence type="ECO:0000256" key="1">
    <source>
        <dbReference type="SAM" id="MobiDB-lite"/>
    </source>
</evidence>
<dbReference type="RefSeq" id="WP_377942681.1">
    <property type="nucleotide sequence ID" value="NZ_JBHUCX010000021.1"/>
</dbReference>
<dbReference type="EMBL" id="JBHUCX010000021">
    <property type="protein sequence ID" value="MFD1674811.1"/>
    <property type="molecule type" value="Genomic_DNA"/>
</dbReference>
<evidence type="ECO:0000313" key="3">
    <source>
        <dbReference type="Proteomes" id="UP001597079"/>
    </source>
</evidence>
<sequence>MNRWNRRCIQASISIVSIFSVLVMTPSVAFAYISRTDNPSGTAGTIIPNGQIQGGTSFLIQQTNDTSLMLIQDRGDLYKYGTDGIPIYNGNDTLGGIWGFDHVSHDGVPVTENNGYKMIGQSTISQWIAALKGDPSYVEARLWNTTFVDSAGQTFPVSNISQIVAESGAAFAPETNGDWFDEPVYATDPPKAQITIVGPNSVQQGTPIQFANHVSVEAYHTKYHFEWITVKNANGEDVTAKCFNENALQGKAPYNGETLTGPSGQPMVEVQGGGTTSFPPSFVETTDGGSSQPNEIHTTNLSPGHYVIELDVKDWFNRSATTATVDFTVNQASSSPGSPPTQPSQPSGPTCPAPTIPSKPANEVLSYNWSPDGTGGQMLTWTDTNWQLQTTTNSNGCMEYKWQDDPVTYHHDYPLNVSNLQITGLFYDPGQPGDIWSPTNPGVSQHNADANSDGSTDGGNQALPTYGDPTRYPAVYVRVGGGVAFRLKWTGSPHDMPSRANVTCQLANPDGESNRWTQTFSLLPDTVVNDGDVPVWDPNGNGYPPPATEYGWVYTAIPKYATTGVPNDFSQLTAWNLTGDPTTSAHLGATVTFTTGEGSTVTWSETDLAQTLGYPTWYYLHQTPDATAKYEQAQPTWNRAYTTESLPKLNKQGQLIPSPLVSGP</sequence>
<name>A0ABW4JGK7_9BACL</name>
<accession>A0ABW4JGK7</accession>
<feature type="region of interest" description="Disordered" evidence="1">
    <location>
        <begin position="436"/>
        <end position="467"/>
    </location>
</feature>
<feature type="compositionally biased region" description="Polar residues" evidence="1">
    <location>
        <begin position="437"/>
        <end position="463"/>
    </location>
</feature>
<evidence type="ECO:0000313" key="2">
    <source>
        <dbReference type="EMBL" id="MFD1674811.1"/>
    </source>
</evidence>
<protein>
    <submittedName>
        <fullName evidence="2">Uncharacterized protein</fullName>
    </submittedName>
</protein>